<evidence type="ECO:0000313" key="2">
    <source>
        <dbReference type="Proteomes" id="UP001180020"/>
    </source>
</evidence>
<comment type="caution">
    <text evidence="1">The sequence shown here is derived from an EMBL/GenBank/DDBJ whole genome shotgun (WGS) entry which is preliminary data.</text>
</comment>
<reference evidence="1" key="1">
    <citation type="journal article" date="2023" name="Nat. Commun.">
        <title>Diploid and tetraploid genomes of Acorus and the evolution of monocots.</title>
        <authorList>
            <person name="Ma L."/>
            <person name="Liu K.W."/>
            <person name="Li Z."/>
            <person name="Hsiao Y.Y."/>
            <person name="Qi Y."/>
            <person name="Fu T."/>
            <person name="Tang G.D."/>
            <person name="Zhang D."/>
            <person name="Sun W.H."/>
            <person name="Liu D.K."/>
            <person name="Li Y."/>
            <person name="Chen G.Z."/>
            <person name="Liu X.D."/>
            <person name="Liao X.Y."/>
            <person name="Jiang Y.T."/>
            <person name="Yu X."/>
            <person name="Hao Y."/>
            <person name="Huang J."/>
            <person name="Zhao X.W."/>
            <person name="Ke S."/>
            <person name="Chen Y.Y."/>
            <person name="Wu W.L."/>
            <person name="Hsu J.L."/>
            <person name="Lin Y.F."/>
            <person name="Huang M.D."/>
            <person name="Li C.Y."/>
            <person name="Huang L."/>
            <person name="Wang Z.W."/>
            <person name="Zhao X."/>
            <person name="Zhong W.Y."/>
            <person name="Peng D.H."/>
            <person name="Ahmad S."/>
            <person name="Lan S."/>
            <person name="Zhang J.S."/>
            <person name="Tsai W.C."/>
            <person name="Van de Peer Y."/>
            <person name="Liu Z.J."/>
        </authorList>
    </citation>
    <scope>NUCLEOTIDE SEQUENCE</scope>
    <source>
        <strain evidence="1">CP</strain>
    </source>
</reference>
<reference evidence="1" key="2">
    <citation type="submission" date="2023-06" db="EMBL/GenBank/DDBJ databases">
        <authorList>
            <person name="Ma L."/>
            <person name="Liu K.-W."/>
            <person name="Li Z."/>
            <person name="Hsiao Y.-Y."/>
            <person name="Qi Y."/>
            <person name="Fu T."/>
            <person name="Tang G."/>
            <person name="Zhang D."/>
            <person name="Sun W.-H."/>
            <person name="Liu D.-K."/>
            <person name="Li Y."/>
            <person name="Chen G.-Z."/>
            <person name="Liu X.-D."/>
            <person name="Liao X.-Y."/>
            <person name="Jiang Y.-T."/>
            <person name="Yu X."/>
            <person name="Hao Y."/>
            <person name="Huang J."/>
            <person name="Zhao X.-W."/>
            <person name="Ke S."/>
            <person name="Chen Y.-Y."/>
            <person name="Wu W.-L."/>
            <person name="Hsu J.-L."/>
            <person name="Lin Y.-F."/>
            <person name="Huang M.-D."/>
            <person name="Li C.-Y."/>
            <person name="Huang L."/>
            <person name="Wang Z.-W."/>
            <person name="Zhao X."/>
            <person name="Zhong W.-Y."/>
            <person name="Peng D.-H."/>
            <person name="Ahmad S."/>
            <person name="Lan S."/>
            <person name="Zhang J.-S."/>
            <person name="Tsai W.-C."/>
            <person name="Van De Peer Y."/>
            <person name="Liu Z.-J."/>
        </authorList>
    </citation>
    <scope>NUCLEOTIDE SEQUENCE</scope>
    <source>
        <strain evidence="1">CP</strain>
        <tissue evidence="1">Leaves</tissue>
    </source>
</reference>
<accession>A0AAV9EV99</accession>
<dbReference type="EMBL" id="JAUJYO010000005">
    <property type="protein sequence ID" value="KAK1317516.1"/>
    <property type="molecule type" value="Genomic_DNA"/>
</dbReference>
<proteinExistence type="predicted"/>
<gene>
    <name evidence="1" type="ORF">QJS10_CPA05g00344</name>
</gene>
<keyword evidence="2" id="KW-1185">Reference proteome</keyword>
<evidence type="ECO:0000313" key="1">
    <source>
        <dbReference type="EMBL" id="KAK1317516.1"/>
    </source>
</evidence>
<dbReference type="Proteomes" id="UP001180020">
    <property type="component" value="Unassembled WGS sequence"/>
</dbReference>
<name>A0AAV9EV99_ACOCL</name>
<organism evidence="1 2">
    <name type="scientific">Acorus calamus</name>
    <name type="common">Sweet flag</name>
    <dbReference type="NCBI Taxonomy" id="4465"/>
    <lineage>
        <taxon>Eukaryota</taxon>
        <taxon>Viridiplantae</taxon>
        <taxon>Streptophyta</taxon>
        <taxon>Embryophyta</taxon>
        <taxon>Tracheophyta</taxon>
        <taxon>Spermatophyta</taxon>
        <taxon>Magnoliopsida</taxon>
        <taxon>Liliopsida</taxon>
        <taxon>Acoraceae</taxon>
        <taxon>Acorus</taxon>
    </lineage>
</organism>
<protein>
    <submittedName>
        <fullName evidence="1">Uncharacterized protein</fullName>
    </submittedName>
</protein>
<sequence length="80" mass="9029">MACKFLHAPTGECLHMCKVSREGVKAPEELARFARRTQGVKVIEFLNDANIRSMVQQNFDRPPRRPGFATVMPTHFATAN</sequence>
<dbReference type="AlphaFoldDB" id="A0AAV9EV99"/>